<reference evidence="2 3" key="1">
    <citation type="submission" date="2013-05" db="EMBL/GenBank/DDBJ databases">
        <title>Draft genome of the parasitic nematode Anyclostoma ceylanicum.</title>
        <authorList>
            <person name="Mitreva M."/>
        </authorList>
    </citation>
    <scope>NUCLEOTIDE SEQUENCE [LARGE SCALE GENOMIC DNA]</scope>
</reference>
<dbReference type="InterPro" id="IPR035940">
    <property type="entry name" value="CAP_sf"/>
</dbReference>
<name>A0A0D6LNE5_9BILA</name>
<evidence type="ECO:0000313" key="3">
    <source>
        <dbReference type="Proteomes" id="UP000054495"/>
    </source>
</evidence>
<accession>A0A0D6LNE5</accession>
<organism evidence="2 3">
    <name type="scientific">Ancylostoma ceylanicum</name>
    <dbReference type="NCBI Taxonomy" id="53326"/>
    <lineage>
        <taxon>Eukaryota</taxon>
        <taxon>Metazoa</taxon>
        <taxon>Ecdysozoa</taxon>
        <taxon>Nematoda</taxon>
        <taxon>Chromadorea</taxon>
        <taxon>Rhabditida</taxon>
        <taxon>Rhabditina</taxon>
        <taxon>Rhabditomorpha</taxon>
        <taxon>Strongyloidea</taxon>
        <taxon>Ancylostomatidae</taxon>
        <taxon>Ancylostomatinae</taxon>
        <taxon>Ancylostoma</taxon>
    </lineage>
</organism>
<dbReference type="Proteomes" id="UP000054495">
    <property type="component" value="Unassembled WGS sequence"/>
</dbReference>
<keyword evidence="3" id="KW-1185">Reference proteome</keyword>
<evidence type="ECO:0000313" key="2">
    <source>
        <dbReference type="EMBL" id="EPB73605.1"/>
    </source>
</evidence>
<keyword evidence="1" id="KW-0732">Signal</keyword>
<proteinExistence type="predicted"/>
<dbReference type="AlphaFoldDB" id="A0A0D6LNE5"/>
<feature type="chain" id="PRO_5002307335" description="EB domain-containing protein" evidence="1">
    <location>
        <begin position="17"/>
        <end position="512"/>
    </location>
</feature>
<gene>
    <name evidence="2" type="ORF">ANCCEY_07312</name>
</gene>
<dbReference type="EMBL" id="KE124980">
    <property type="protein sequence ID" value="EPB73605.1"/>
    <property type="molecule type" value="Genomic_DNA"/>
</dbReference>
<feature type="signal peptide" evidence="1">
    <location>
        <begin position="1"/>
        <end position="16"/>
    </location>
</feature>
<evidence type="ECO:0000256" key="1">
    <source>
        <dbReference type="SAM" id="SignalP"/>
    </source>
</evidence>
<sequence length="512" mass="57144">MKTVLYLGIAILGVSSGDYAIFDSGQIQIQDDINGDSTDDPPLDTVDVRYHREQNPRSLSAMSRTQKIFVMSQQETRSEHVTSARAAGDVFFNITNINIGEVHVLPSGKRCTMDSDCSIFPGTQCFDGFCVSKGKQCTTDADCPPYPQSQCIHSLCLKIRESCFEDSDCPFHTRCLKSQCVRLHGQCSTNVDCPLSPYTECHNSLCTPRPCRSNSDCLTSPPMQCVQNSCRELFESCRADADCPPNGDTFCIRSRCVVLLQSCAHNKECPYYPHTLCMNSKCIKAAICSNDYDCRQFPGTFCLQSQCRAPGHCRVDSDCGADPSFNCIRNRPSTECVNRQCAKLGQSCQLDRDCPLHPHTMCIDSKSDVARGKVRMGNGKMARVATRMKRLEYSCRAEQSAHASASRCSNTAGEHKVYLELRKKIHDTNIDHVAAAEKLEARGVLKNARSFAAALPTFSSNEVVKRGRPTWLVNVIVDQTDQQDSGQRRDRAAHCDCYFIRYYSIVLRQEKH</sequence>
<dbReference type="Gene3D" id="3.40.33.10">
    <property type="entry name" value="CAP"/>
    <property type="match status" value="1"/>
</dbReference>
<evidence type="ECO:0008006" key="4">
    <source>
        <dbReference type="Google" id="ProtNLM"/>
    </source>
</evidence>
<protein>
    <recommendedName>
        <fullName evidence="4">EB domain-containing protein</fullName>
    </recommendedName>
</protein>